<protein>
    <submittedName>
        <fullName evidence="2">Uncharacterized protein</fullName>
    </submittedName>
</protein>
<proteinExistence type="predicted"/>
<dbReference type="EMBL" id="BMRG01000013">
    <property type="protein sequence ID" value="GGP72979.1"/>
    <property type="molecule type" value="Genomic_DNA"/>
</dbReference>
<name>A0A918ARJ7_9PSEU</name>
<dbReference type="Proteomes" id="UP000639606">
    <property type="component" value="Unassembled WGS sequence"/>
</dbReference>
<comment type="caution">
    <text evidence="2">The sequence shown here is derived from an EMBL/GenBank/DDBJ whole genome shotgun (WGS) entry which is preliminary data.</text>
</comment>
<organism evidence="2 3">
    <name type="scientific">Saccharothrix coeruleofusca</name>
    <dbReference type="NCBI Taxonomy" id="33919"/>
    <lineage>
        <taxon>Bacteria</taxon>
        <taxon>Bacillati</taxon>
        <taxon>Actinomycetota</taxon>
        <taxon>Actinomycetes</taxon>
        <taxon>Pseudonocardiales</taxon>
        <taxon>Pseudonocardiaceae</taxon>
        <taxon>Saccharothrix</taxon>
    </lineage>
</organism>
<reference evidence="2" key="2">
    <citation type="submission" date="2020-09" db="EMBL/GenBank/DDBJ databases">
        <authorList>
            <person name="Sun Q."/>
            <person name="Ohkuma M."/>
        </authorList>
    </citation>
    <scope>NUCLEOTIDE SEQUENCE</scope>
    <source>
        <strain evidence="2">JCM 3313</strain>
    </source>
</reference>
<dbReference type="AlphaFoldDB" id="A0A918ARJ7"/>
<accession>A0A918ARJ7</accession>
<evidence type="ECO:0000256" key="1">
    <source>
        <dbReference type="SAM" id="MobiDB-lite"/>
    </source>
</evidence>
<sequence length="41" mass="4347">MSLTPIYDDLMREFEDIVGVAPAVEGDAAPTPDEQPAEAQG</sequence>
<keyword evidence="3" id="KW-1185">Reference proteome</keyword>
<gene>
    <name evidence="2" type="ORF">GCM10010185_52970</name>
</gene>
<reference evidence="2" key="1">
    <citation type="journal article" date="2014" name="Int. J. Syst. Evol. Microbiol.">
        <title>Complete genome sequence of Corynebacterium casei LMG S-19264T (=DSM 44701T), isolated from a smear-ripened cheese.</title>
        <authorList>
            <consortium name="US DOE Joint Genome Institute (JGI-PGF)"/>
            <person name="Walter F."/>
            <person name="Albersmeier A."/>
            <person name="Kalinowski J."/>
            <person name="Ruckert C."/>
        </authorList>
    </citation>
    <scope>NUCLEOTIDE SEQUENCE</scope>
    <source>
        <strain evidence="2">JCM 3313</strain>
    </source>
</reference>
<evidence type="ECO:0000313" key="3">
    <source>
        <dbReference type="Proteomes" id="UP000639606"/>
    </source>
</evidence>
<dbReference type="RefSeq" id="WP_268248850.1">
    <property type="nucleotide sequence ID" value="NZ_BMRG01000013.1"/>
</dbReference>
<feature type="region of interest" description="Disordered" evidence="1">
    <location>
        <begin position="22"/>
        <end position="41"/>
    </location>
</feature>
<evidence type="ECO:0000313" key="2">
    <source>
        <dbReference type="EMBL" id="GGP72979.1"/>
    </source>
</evidence>